<dbReference type="InterPro" id="IPR004045">
    <property type="entry name" value="Glutathione_S-Trfase_N"/>
</dbReference>
<feature type="site" description="Lowers pKa of active site Cys" evidence="3">
    <location>
        <position position="252"/>
    </location>
</feature>
<evidence type="ECO:0000313" key="5">
    <source>
        <dbReference type="EMBL" id="ANF58517.1"/>
    </source>
</evidence>
<dbReference type="InterPro" id="IPR047047">
    <property type="entry name" value="GST_Omega-like_C"/>
</dbReference>
<dbReference type="SFLD" id="SFLDG01148">
    <property type="entry name" value="Xi_(cytGST)"/>
    <property type="match status" value="1"/>
</dbReference>
<dbReference type="PROSITE" id="PS50405">
    <property type="entry name" value="GST_CTER"/>
    <property type="match status" value="1"/>
</dbReference>
<dbReference type="SUPFAM" id="SSF47616">
    <property type="entry name" value="GST C-terminal domain-like"/>
    <property type="match status" value="1"/>
</dbReference>
<feature type="active site" description="Nucleophile" evidence="1">
    <location>
        <position position="63"/>
    </location>
</feature>
<dbReference type="InterPro" id="IPR036249">
    <property type="entry name" value="Thioredoxin-like_sf"/>
</dbReference>
<dbReference type="Proteomes" id="UP000077875">
    <property type="component" value="Chromosome"/>
</dbReference>
<protein>
    <submittedName>
        <fullName evidence="5">Glutathione-dependent reductase</fullName>
    </submittedName>
</protein>
<evidence type="ECO:0000256" key="1">
    <source>
        <dbReference type="PIRSR" id="PIRSR015753-1"/>
    </source>
</evidence>
<dbReference type="GO" id="GO:0005737">
    <property type="term" value="C:cytoplasm"/>
    <property type="evidence" value="ECO:0007669"/>
    <property type="project" value="TreeGrafter"/>
</dbReference>
<dbReference type="InterPro" id="IPR036282">
    <property type="entry name" value="Glutathione-S-Trfase_C_sf"/>
</dbReference>
<dbReference type="PANTHER" id="PTHR32419:SF6">
    <property type="entry name" value="GLUTATHIONE S-TRANSFERASE OMEGA-LIKE 1-RELATED"/>
    <property type="match status" value="1"/>
</dbReference>
<dbReference type="PIRSF" id="PIRSF015753">
    <property type="entry name" value="GST"/>
    <property type="match status" value="1"/>
</dbReference>
<dbReference type="SFLD" id="SFLDG01206">
    <property type="entry name" value="Xi.1"/>
    <property type="match status" value="1"/>
</dbReference>
<evidence type="ECO:0000256" key="2">
    <source>
        <dbReference type="PIRSR" id="PIRSR015753-2"/>
    </source>
</evidence>
<feature type="binding site" evidence="2">
    <location>
        <begin position="147"/>
        <end position="148"/>
    </location>
    <ligand>
        <name>glutathione</name>
        <dbReference type="ChEBI" id="CHEBI:57925"/>
    </ligand>
</feature>
<feature type="binding site" evidence="2">
    <location>
        <begin position="129"/>
        <end position="132"/>
    </location>
    <ligand>
        <name>glutathione</name>
        <dbReference type="ChEBI" id="CHEBI:57925"/>
    </ligand>
</feature>
<feature type="binding site" evidence="2">
    <location>
        <position position="96"/>
    </location>
    <ligand>
        <name>glutathione</name>
        <dbReference type="ChEBI" id="CHEBI:57925"/>
    </ligand>
</feature>
<dbReference type="FunFam" id="3.40.30.10:FF:000058">
    <property type="entry name" value="Glutathione S-transferase, omega"/>
    <property type="match status" value="1"/>
</dbReference>
<dbReference type="EMBL" id="CP015243">
    <property type="protein sequence ID" value="ANF58517.1"/>
    <property type="molecule type" value="Genomic_DNA"/>
</dbReference>
<dbReference type="SFLD" id="SFLDS00019">
    <property type="entry name" value="Glutathione_Transferase_(cytos"/>
    <property type="match status" value="1"/>
</dbReference>
<dbReference type="SUPFAM" id="SSF52833">
    <property type="entry name" value="Thioredoxin-like"/>
    <property type="match status" value="1"/>
</dbReference>
<evidence type="ECO:0000313" key="6">
    <source>
        <dbReference type="Proteomes" id="UP000077875"/>
    </source>
</evidence>
<feature type="site" description="Lowers pKa of active site Cys" evidence="3">
    <location>
        <position position="295"/>
    </location>
</feature>
<feature type="domain" description="GST C-terminal" evidence="4">
    <location>
        <begin position="171"/>
        <end position="298"/>
    </location>
</feature>
<dbReference type="Pfam" id="PF13410">
    <property type="entry name" value="GST_C_2"/>
    <property type="match status" value="1"/>
</dbReference>
<gene>
    <name evidence="5" type="ORF">A5892_14400</name>
</gene>
<dbReference type="RefSeq" id="WP_064123386.1">
    <property type="nucleotide sequence ID" value="NZ_CP015243.1"/>
</dbReference>
<dbReference type="InterPro" id="IPR016639">
    <property type="entry name" value="GST_Omega/GSH"/>
</dbReference>
<dbReference type="InterPro" id="IPR010987">
    <property type="entry name" value="Glutathione-S-Trfase_C-like"/>
</dbReference>
<evidence type="ECO:0000256" key="3">
    <source>
        <dbReference type="PIRSR" id="PIRSR015753-3"/>
    </source>
</evidence>
<feature type="active site" description="Proton donor/acceptor" evidence="1">
    <location>
        <position position="194"/>
    </location>
</feature>
<dbReference type="AlphaFoldDB" id="A0A172YH44"/>
<accession>A0A172YH44</accession>
<dbReference type="Pfam" id="PF13409">
    <property type="entry name" value="GST_N_2"/>
    <property type="match status" value="1"/>
</dbReference>
<dbReference type="PANTHER" id="PTHR32419">
    <property type="entry name" value="GLUTATHIONYL-HYDROQUINONE REDUCTASE"/>
    <property type="match status" value="1"/>
</dbReference>
<name>A0A172YH44_9GAMM</name>
<dbReference type="CDD" id="cd03190">
    <property type="entry name" value="GST_C_Omega_like"/>
    <property type="match status" value="1"/>
</dbReference>
<dbReference type="Gene3D" id="1.20.1050.10">
    <property type="match status" value="1"/>
</dbReference>
<keyword evidence="6" id="KW-1185">Reference proteome</keyword>
<reference evidence="5 6" key="1">
    <citation type="submission" date="2016-04" db="EMBL/GenBank/DDBJ databases">
        <title>Complete Genome Sequence of Halotalea alkalilenta IHB B 13600.</title>
        <authorList>
            <person name="Swarnkar M.K."/>
            <person name="Sharma A."/>
            <person name="Kaushal K."/>
            <person name="Soni R."/>
            <person name="Rana S."/>
            <person name="Singh A.K."/>
            <person name="Gulati A."/>
        </authorList>
    </citation>
    <scope>NUCLEOTIDE SEQUENCE [LARGE SCALE GENOMIC DNA]</scope>
    <source>
        <strain evidence="5 6">IHB B 13600</strain>
    </source>
</reference>
<sequence length="340" mass="38838">MGMLVNGRWSDEWYDTASTGGEFERERAQRRDWVVPQGEVDLEGGDSWPAQSGRYHLYVSLACPWAHRVLIMRRLKGLESHIGVSVTSPLMLEQGWSYDTSTGSSGDPINRVEFHHELYTLDDAHYTGRVTVPVLWDKERGKIVNNESAELMRMFNRAFDSLTGNRLDLYPSALAGTIDELNARIYDTVNNGVYKSGFATEQEVYARHVEALFETLDALDARLESRRYLAGEYLTEADIRLFTTLVRFDPVYFGHFKCNLRRIADYPQLAPYLRELYQWPGIAQTVDFDHIKRHYYGSHPSINPNRIVPLGPLLDLDRPHGRDHLPGRGIYIRGDGGGAQ</sequence>
<organism evidence="5 6">
    <name type="scientific">Halotalea alkalilenta</name>
    <dbReference type="NCBI Taxonomy" id="376489"/>
    <lineage>
        <taxon>Bacteria</taxon>
        <taxon>Pseudomonadati</taxon>
        <taxon>Pseudomonadota</taxon>
        <taxon>Gammaproteobacteria</taxon>
        <taxon>Oceanospirillales</taxon>
        <taxon>Halomonadaceae</taxon>
        <taxon>Halotalea</taxon>
    </lineage>
</organism>
<dbReference type="InterPro" id="IPR040079">
    <property type="entry name" value="Glutathione_S-Trfase"/>
</dbReference>
<dbReference type="KEGG" id="haa:A5892_14400"/>
<dbReference type="Gene3D" id="3.40.30.10">
    <property type="entry name" value="Glutaredoxin"/>
    <property type="match status" value="1"/>
</dbReference>
<evidence type="ECO:0000259" key="4">
    <source>
        <dbReference type="PROSITE" id="PS50405"/>
    </source>
</evidence>
<dbReference type="GO" id="GO:0004364">
    <property type="term" value="F:glutathione transferase activity"/>
    <property type="evidence" value="ECO:0007669"/>
    <property type="project" value="InterPro"/>
</dbReference>
<proteinExistence type="predicted"/>